<comment type="similarity">
    <text evidence="1 4">Belongs to the glycosyl hydrolase 30 family.</text>
</comment>
<gene>
    <name evidence="9" type="ORF">DW011_11380</name>
    <name evidence="7" type="ORF">GAN93_23235</name>
    <name evidence="10" type="ORF">KQP68_10935</name>
    <name evidence="11" type="ORF">KQP74_05305</name>
    <name evidence="8" type="ORF">PO127_13885</name>
</gene>
<evidence type="ECO:0000256" key="4">
    <source>
        <dbReference type="RuleBase" id="RU361188"/>
    </source>
</evidence>
<dbReference type="InterPro" id="IPR013780">
    <property type="entry name" value="Glyco_hydro_b"/>
</dbReference>
<dbReference type="Proteomes" id="UP001162960">
    <property type="component" value="Chromosome"/>
</dbReference>
<evidence type="ECO:0000259" key="6">
    <source>
        <dbReference type="Pfam" id="PF17189"/>
    </source>
</evidence>
<dbReference type="GO" id="GO:0016020">
    <property type="term" value="C:membrane"/>
    <property type="evidence" value="ECO:0007669"/>
    <property type="project" value="GOC"/>
</dbReference>
<dbReference type="GO" id="GO:0006680">
    <property type="term" value="P:glucosylceramide catabolic process"/>
    <property type="evidence" value="ECO:0007669"/>
    <property type="project" value="TreeGrafter"/>
</dbReference>
<keyword evidence="4 7" id="KW-0326">Glycosidase</keyword>
<dbReference type="EMBL" id="CP083685">
    <property type="protein sequence ID" value="UYU92051.1"/>
    <property type="molecule type" value="Genomic_DNA"/>
</dbReference>
<sequence length="490" mass="56919">MKRITFIFIVLLMGVESVFAQSCTWIYSTEGNMWKESKIRLQLKPDKEPALKVDTTESIQVFKRWGTCLNELGWDALNLLPFEQQKEVLSNLFSKEGALRFSMGRIPMNANDYARDWYSCDEVSGDFQLKYFSIERDKKTIIPFCKRVLHCNPDVIFWASPWSPPSWMKVNHYYSVRSWNGQNKMSPLSDVVLYENTTGKDAAYYPKQLAVNDYFIQDSRYLKTYANYFCRFVSAYREENISISRVMFQNEPWAYTIYPGCAWTPEGIIRFNVEYLAPELKKQHPEVSLFLGTLNTNRFDVVDKILSDSRMKDAVEGLGFQWWGGQILPAIRKKYPYYKYMQTESECGSGTFDWKAAEHTFRLINHYIGNGCEEYTFWNAILSDEGKSSWGWKQNALIRVDSKTGTITYTPEYYAVKHFCNQVVSGTRVLQYKEKGEDNLSVIAFLTPEGKYLIVAGNYGDVAQQMTVQLGEKYLNVTLQAHSFNTFIVK</sequence>
<dbReference type="Pfam" id="PF17189">
    <property type="entry name" value="Glyco_hydro_30C"/>
    <property type="match status" value="1"/>
</dbReference>
<evidence type="ECO:0000313" key="8">
    <source>
        <dbReference type="EMBL" id="MDC2236833.1"/>
    </source>
</evidence>
<evidence type="ECO:0000256" key="3">
    <source>
        <dbReference type="ARBA" id="ARBA00022801"/>
    </source>
</evidence>
<feature type="domain" description="Glycosyl hydrolase family 30 beta sandwich" evidence="6">
    <location>
        <begin position="436"/>
        <end position="487"/>
    </location>
</feature>
<reference evidence="8" key="4">
    <citation type="submission" date="2022-10" db="EMBL/GenBank/DDBJ databases">
        <title>Human gut microbiome strain richness.</title>
        <authorList>
            <person name="Chen-Liaw A."/>
        </authorList>
    </citation>
    <scope>NUCLEOTIDE SEQUENCE</scope>
    <source>
        <strain evidence="8">1001283st1_A3_1001283B150304_161114</strain>
    </source>
</reference>
<feature type="domain" description="Glycosyl hydrolase family 30 TIM-barrel" evidence="5">
    <location>
        <begin position="75"/>
        <end position="173"/>
    </location>
</feature>
<dbReference type="Gene3D" id="2.60.40.1180">
    <property type="entry name" value="Golgi alpha-mannosidase II"/>
    <property type="match status" value="1"/>
</dbReference>
<dbReference type="Proteomes" id="UP000283616">
    <property type="component" value="Unassembled WGS sequence"/>
</dbReference>
<dbReference type="InterPro" id="IPR033452">
    <property type="entry name" value="GH30_C"/>
</dbReference>
<name>A0A0P0FAB0_BACT4</name>
<dbReference type="PANTHER" id="PTHR11069">
    <property type="entry name" value="GLUCOSYLCERAMIDASE"/>
    <property type="match status" value="1"/>
</dbReference>
<keyword evidence="3 4" id="KW-0378">Hydrolase</keyword>
<dbReference type="RefSeq" id="WP_048693128.1">
    <property type="nucleotide sequence ID" value="NZ_CAXTGU010000026.1"/>
</dbReference>
<evidence type="ECO:0000313" key="7">
    <source>
        <dbReference type="EMBL" id="KAB4447858.1"/>
    </source>
</evidence>
<evidence type="ECO:0000259" key="5">
    <source>
        <dbReference type="Pfam" id="PF02055"/>
    </source>
</evidence>
<evidence type="ECO:0000313" key="10">
    <source>
        <dbReference type="EMBL" id="UYU68746.1"/>
    </source>
</evidence>
<dbReference type="EMBL" id="JAQNVG010000021">
    <property type="protein sequence ID" value="MDC2236833.1"/>
    <property type="molecule type" value="Genomic_DNA"/>
</dbReference>
<dbReference type="GO" id="GO:0004348">
    <property type="term" value="F:glucosylceramidase activity"/>
    <property type="evidence" value="ECO:0007669"/>
    <property type="project" value="InterPro"/>
</dbReference>
<evidence type="ECO:0000256" key="1">
    <source>
        <dbReference type="ARBA" id="ARBA00005382"/>
    </source>
</evidence>
<proteinExistence type="inferred from homology"/>
<reference evidence="9 12" key="1">
    <citation type="submission" date="2018-08" db="EMBL/GenBank/DDBJ databases">
        <title>A genome reference for cultivated species of the human gut microbiota.</title>
        <authorList>
            <person name="Zou Y."/>
            <person name="Xue W."/>
            <person name="Luo G."/>
        </authorList>
    </citation>
    <scope>NUCLEOTIDE SEQUENCE [LARGE SCALE GENOMIC DNA]</scope>
    <source>
        <strain evidence="9 12">AF37-12</strain>
    </source>
</reference>
<evidence type="ECO:0000256" key="2">
    <source>
        <dbReference type="ARBA" id="ARBA00022729"/>
    </source>
</evidence>
<evidence type="ECO:0000313" key="13">
    <source>
        <dbReference type="Proteomes" id="UP000460317"/>
    </source>
</evidence>
<evidence type="ECO:0000313" key="11">
    <source>
        <dbReference type="EMBL" id="UYU92051.1"/>
    </source>
</evidence>
<dbReference type="Pfam" id="PF02055">
    <property type="entry name" value="Glyco_hydro_30"/>
    <property type="match status" value="2"/>
</dbReference>
<dbReference type="AlphaFoldDB" id="A0A0P0FAB0"/>
<evidence type="ECO:0000313" key="14">
    <source>
        <dbReference type="Proteomes" id="UP001156218"/>
    </source>
</evidence>
<dbReference type="KEGG" id="btho:Btheta7330_00654"/>
<dbReference type="Proteomes" id="UP001156218">
    <property type="component" value="Chromosome"/>
</dbReference>
<reference evidence="7 13" key="2">
    <citation type="journal article" date="2019" name="Nat. Med.">
        <title>A library of human gut bacterial isolates paired with longitudinal multiomics data enables mechanistic microbiome research.</title>
        <authorList>
            <person name="Poyet M."/>
            <person name="Groussin M."/>
            <person name="Gibbons S.M."/>
            <person name="Avila-Pacheco J."/>
            <person name="Jiang X."/>
            <person name="Kearney S.M."/>
            <person name="Perrotta A.R."/>
            <person name="Berdy B."/>
            <person name="Zhao S."/>
            <person name="Lieberman T.D."/>
            <person name="Swanson P.K."/>
            <person name="Smith M."/>
            <person name="Roesemann S."/>
            <person name="Alexander J.E."/>
            <person name="Rich S.A."/>
            <person name="Livny J."/>
            <person name="Vlamakis H."/>
            <person name="Clish C."/>
            <person name="Bullock K."/>
            <person name="Deik A."/>
            <person name="Scott J."/>
            <person name="Pierce K.A."/>
            <person name="Xavier R.J."/>
            <person name="Alm E.J."/>
        </authorList>
    </citation>
    <scope>NUCLEOTIDE SEQUENCE [LARGE SCALE GENOMIC DNA]</scope>
    <source>
        <strain evidence="7 13">BIOML-A165</strain>
    </source>
</reference>
<dbReference type="InterPro" id="IPR017853">
    <property type="entry name" value="GH"/>
</dbReference>
<keyword evidence="2" id="KW-0732">Signal</keyword>
<dbReference type="InterPro" id="IPR033453">
    <property type="entry name" value="Glyco_hydro_30_TIM-barrel"/>
</dbReference>
<dbReference type="PANTHER" id="PTHR11069:SF23">
    <property type="entry name" value="LYSOSOMAL ACID GLUCOSYLCERAMIDASE"/>
    <property type="match status" value="1"/>
</dbReference>
<protein>
    <submittedName>
        <fullName evidence="7">Beta-glycosidase</fullName>
    </submittedName>
    <submittedName>
        <fullName evidence="8">Glycoside hydrolase family 30 beta sandwich domain-containing protein</fullName>
    </submittedName>
</protein>
<evidence type="ECO:0000313" key="12">
    <source>
        <dbReference type="Proteomes" id="UP000283616"/>
    </source>
</evidence>
<organism evidence="7 13">
    <name type="scientific">Bacteroides thetaiotaomicron</name>
    <dbReference type="NCBI Taxonomy" id="818"/>
    <lineage>
        <taxon>Bacteria</taxon>
        <taxon>Pseudomonadati</taxon>
        <taxon>Bacteroidota</taxon>
        <taxon>Bacteroidia</taxon>
        <taxon>Bacteroidales</taxon>
        <taxon>Bacteroidaceae</taxon>
        <taxon>Bacteroides</taxon>
    </lineage>
</organism>
<dbReference type="Gene3D" id="3.20.20.80">
    <property type="entry name" value="Glycosidases"/>
    <property type="match status" value="1"/>
</dbReference>
<evidence type="ECO:0000313" key="9">
    <source>
        <dbReference type="EMBL" id="RHL59186.1"/>
    </source>
</evidence>
<dbReference type="EMBL" id="QROV01000011">
    <property type="protein sequence ID" value="RHL59186.1"/>
    <property type="molecule type" value="Genomic_DNA"/>
</dbReference>
<accession>A0A0P0FAB0</accession>
<dbReference type="Proteomes" id="UP000460317">
    <property type="component" value="Unassembled WGS sequence"/>
</dbReference>
<reference evidence="10 14" key="3">
    <citation type="submission" date="2021-06" db="EMBL/GenBank/DDBJ databases">
        <title>Interrogation of the integrated mobile genetic elements in gut-associated Bacteroides with a consensus prediction approach.</title>
        <authorList>
            <person name="Campbell D.E."/>
            <person name="Leigh J.R."/>
            <person name="Kim T."/>
            <person name="England W."/>
            <person name="Whitaker R.J."/>
            <person name="Degnan P.H."/>
        </authorList>
    </citation>
    <scope>NUCLEOTIDE SEQUENCE</scope>
    <source>
        <strain evidence="11">VPI-3443</strain>
        <strain evidence="10 14">WAL8669</strain>
    </source>
</reference>
<dbReference type="Proteomes" id="UP001217776">
    <property type="component" value="Unassembled WGS sequence"/>
</dbReference>
<dbReference type="InterPro" id="IPR001139">
    <property type="entry name" value="Glyco_hydro_30"/>
</dbReference>
<dbReference type="EMBL" id="WCSB01000035">
    <property type="protein sequence ID" value="KAB4447858.1"/>
    <property type="molecule type" value="Genomic_DNA"/>
</dbReference>
<dbReference type="EMBL" id="CP083680">
    <property type="protein sequence ID" value="UYU68746.1"/>
    <property type="molecule type" value="Genomic_DNA"/>
</dbReference>
<feature type="domain" description="Glycosyl hydrolase family 30 TIM-barrel" evidence="5">
    <location>
        <begin position="219"/>
        <end position="421"/>
    </location>
</feature>
<dbReference type="SUPFAM" id="SSF51445">
    <property type="entry name" value="(Trans)glycosidases"/>
    <property type="match status" value="1"/>
</dbReference>